<dbReference type="NCBIfam" id="NF005559">
    <property type="entry name" value="PRK07231.1"/>
    <property type="match status" value="1"/>
</dbReference>
<proteinExistence type="inferred from homology"/>
<dbReference type="OrthoDB" id="7170719at2"/>
<comment type="similarity">
    <text evidence="1">Belongs to the short-chain dehydrogenases/reductases (SDR) family.</text>
</comment>
<dbReference type="PANTHER" id="PTHR43180">
    <property type="entry name" value="3-OXOACYL-(ACYL-CARRIER-PROTEIN) REDUCTASE (AFU_ORTHOLOGUE AFUA_6G11210)"/>
    <property type="match status" value="1"/>
</dbReference>
<reference evidence="3 4" key="1">
    <citation type="submission" date="2018-12" db="EMBL/GenBank/DDBJ databases">
        <title>Croceicoccus ponticola sp. nov., a lipolytic bacterium isolated from seawater.</title>
        <authorList>
            <person name="Yoon J.-H."/>
        </authorList>
    </citation>
    <scope>NUCLEOTIDE SEQUENCE [LARGE SCALE GENOMIC DNA]</scope>
    <source>
        <strain evidence="3 4">GM-16</strain>
    </source>
</reference>
<keyword evidence="4" id="KW-1185">Reference proteome</keyword>
<dbReference type="AlphaFoldDB" id="A0A437GWG7"/>
<dbReference type="Gene3D" id="3.40.50.720">
    <property type="entry name" value="NAD(P)-binding Rossmann-like Domain"/>
    <property type="match status" value="1"/>
</dbReference>
<dbReference type="FunFam" id="3.40.50.720:FF:000084">
    <property type="entry name" value="Short-chain dehydrogenase reductase"/>
    <property type="match status" value="1"/>
</dbReference>
<dbReference type="GO" id="GO:0047936">
    <property type="term" value="F:glucose 1-dehydrogenase [NAD(P)+] activity"/>
    <property type="evidence" value="ECO:0007669"/>
    <property type="project" value="UniProtKB-EC"/>
</dbReference>
<dbReference type="PRINTS" id="PR00081">
    <property type="entry name" value="GDHRDH"/>
</dbReference>
<evidence type="ECO:0000313" key="3">
    <source>
        <dbReference type="EMBL" id="RVQ65263.1"/>
    </source>
</evidence>
<dbReference type="PANTHER" id="PTHR43180:SF66">
    <property type="entry name" value="SHORT-CHAIN DEHYDROGENASE_REDUCTASE FAMILY PROTEIN"/>
    <property type="match status" value="1"/>
</dbReference>
<name>A0A437GWG7_9SPHN</name>
<gene>
    <name evidence="3" type="ORF">EKN06_13560</name>
</gene>
<dbReference type="InterPro" id="IPR036291">
    <property type="entry name" value="NAD(P)-bd_dom_sf"/>
</dbReference>
<evidence type="ECO:0000256" key="2">
    <source>
        <dbReference type="ARBA" id="ARBA00023002"/>
    </source>
</evidence>
<comment type="caution">
    <text evidence="3">The sequence shown here is derived from an EMBL/GenBank/DDBJ whole genome shotgun (WGS) entry which is preliminary data.</text>
</comment>
<keyword evidence="2 3" id="KW-0560">Oxidoreductase</keyword>
<dbReference type="Pfam" id="PF13561">
    <property type="entry name" value="adh_short_C2"/>
    <property type="match status" value="1"/>
</dbReference>
<protein>
    <submittedName>
        <fullName evidence="3">Glucose 1-dehydrogenase</fullName>
        <ecNumber evidence="3">1.1.1.47</ecNumber>
    </submittedName>
</protein>
<evidence type="ECO:0000313" key="4">
    <source>
        <dbReference type="Proteomes" id="UP000283003"/>
    </source>
</evidence>
<evidence type="ECO:0000256" key="1">
    <source>
        <dbReference type="ARBA" id="ARBA00006484"/>
    </source>
</evidence>
<sequence>MAGRLEGKVAFISGGASGLGEAQAKLYAAEGASVTIGDIQQDKGAQVVAAIEAAGGTAQFVELDVSSPESWANAVAANTSAYGKLTTLVNNAGIFHPGGIVDETLEGWQKMIAINQTGVFLGMKTASAALLASGNASIVNISSLFGLIGSPGAISYHASKAAVRVMGKAGALEFAKRGIRVNTIFPGQIKTPILADITPEQDAAIKAAIPMGDTGDPIDIAYASLYLASDEAKYVSGAEIWVDGGWYAGQ</sequence>
<dbReference type="Proteomes" id="UP000283003">
    <property type="component" value="Unassembled WGS sequence"/>
</dbReference>
<dbReference type="EMBL" id="RXOL01000008">
    <property type="protein sequence ID" value="RVQ65263.1"/>
    <property type="molecule type" value="Genomic_DNA"/>
</dbReference>
<dbReference type="EC" id="1.1.1.47" evidence="3"/>
<dbReference type="SUPFAM" id="SSF51735">
    <property type="entry name" value="NAD(P)-binding Rossmann-fold domains"/>
    <property type="match status" value="1"/>
</dbReference>
<dbReference type="PRINTS" id="PR00080">
    <property type="entry name" value="SDRFAMILY"/>
</dbReference>
<dbReference type="RefSeq" id="WP_127613464.1">
    <property type="nucleotide sequence ID" value="NZ_RXOL01000008.1"/>
</dbReference>
<dbReference type="InterPro" id="IPR002347">
    <property type="entry name" value="SDR_fam"/>
</dbReference>
<accession>A0A437GWG7</accession>
<organism evidence="3 4">
    <name type="scientific">Croceicoccus ponticola</name>
    <dbReference type="NCBI Taxonomy" id="2217664"/>
    <lineage>
        <taxon>Bacteria</taxon>
        <taxon>Pseudomonadati</taxon>
        <taxon>Pseudomonadota</taxon>
        <taxon>Alphaproteobacteria</taxon>
        <taxon>Sphingomonadales</taxon>
        <taxon>Erythrobacteraceae</taxon>
        <taxon>Croceicoccus</taxon>
    </lineage>
</organism>